<dbReference type="EMBL" id="JAHCLR010000050">
    <property type="protein sequence ID" value="MBS9535592.1"/>
    <property type="molecule type" value="Genomic_DNA"/>
</dbReference>
<evidence type="ECO:0000313" key="2">
    <source>
        <dbReference type="Proteomes" id="UP001519535"/>
    </source>
</evidence>
<comment type="caution">
    <text evidence="1">The sequence shown here is derived from an EMBL/GenBank/DDBJ whole genome shotgun (WGS) entry which is preliminary data.</text>
</comment>
<dbReference type="Proteomes" id="UP001519535">
    <property type="component" value="Unassembled WGS sequence"/>
</dbReference>
<gene>
    <name evidence="1" type="ORF">KIH27_18560</name>
</gene>
<organism evidence="1 2">
    <name type="scientific">Mycolicibacter acidiphilus</name>
    <dbReference type="NCBI Taxonomy" id="2835306"/>
    <lineage>
        <taxon>Bacteria</taxon>
        <taxon>Bacillati</taxon>
        <taxon>Actinomycetota</taxon>
        <taxon>Actinomycetes</taxon>
        <taxon>Mycobacteriales</taxon>
        <taxon>Mycobacteriaceae</taxon>
        <taxon>Mycolicibacter</taxon>
    </lineage>
</organism>
<accession>A0ABS5RMQ3</accession>
<protein>
    <submittedName>
        <fullName evidence="1">Uncharacterized protein</fullName>
    </submittedName>
</protein>
<proteinExistence type="predicted"/>
<sequence length="267" mass="29885">MSSNPLKTLLLERHLHAYSDFVVEYTRMAKGLDLPHQAPAPTKSQYYRWVAGDLQTLPRGHHCAVLERMFPGWTARELFGLAGPPAAEPLLHDRSQAPDPPAVLTGFGPAVDPTALAGLWVTCFTVEVTRHHADLSTITVTNGVVTAKNYPPDPRTEGQTHGYKNHIHARVFGRHLIGQWRNVNDSYYYGAVHFAVLPGETVLDGYYTGFVNDTQVVAERWRWVRVDPQSTTGIDLDDVKLGQPRRLYDCIMRRSNLDGPITLADLH</sequence>
<keyword evidence="2" id="KW-1185">Reference proteome</keyword>
<name>A0ABS5RMQ3_9MYCO</name>
<dbReference type="RefSeq" id="WP_214094448.1">
    <property type="nucleotide sequence ID" value="NZ_JAHCLR010000050.1"/>
</dbReference>
<evidence type="ECO:0000313" key="1">
    <source>
        <dbReference type="EMBL" id="MBS9535592.1"/>
    </source>
</evidence>
<reference evidence="1 2" key="1">
    <citation type="submission" date="2021-05" db="EMBL/GenBank/DDBJ databases">
        <title>Mycobacterium acidophilum sp. nov., an extremely acid-tolerant member of the genus Mycobacterium.</title>
        <authorList>
            <person name="Xia J."/>
        </authorList>
    </citation>
    <scope>NUCLEOTIDE SEQUENCE [LARGE SCALE GENOMIC DNA]</scope>
    <source>
        <strain evidence="1 2">M1</strain>
    </source>
</reference>